<proteinExistence type="inferred from homology"/>
<keyword evidence="5 7" id="KW-1133">Transmembrane helix</keyword>
<gene>
    <name evidence="9" type="ORF">EV207_101240</name>
</gene>
<feature type="domain" description="YetF C-terminal" evidence="8">
    <location>
        <begin position="85"/>
        <end position="209"/>
    </location>
</feature>
<accession>A0A4R2PB70</accession>
<dbReference type="Proteomes" id="UP000295416">
    <property type="component" value="Unassembled WGS sequence"/>
</dbReference>
<feature type="transmembrane region" description="Helical" evidence="7">
    <location>
        <begin position="6"/>
        <end position="25"/>
    </location>
</feature>
<evidence type="ECO:0000313" key="9">
    <source>
        <dbReference type="EMBL" id="TCP32262.1"/>
    </source>
</evidence>
<dbReference type="EMBL" id="SLXK01000001">
    <property type="protein sequence ID" value="TCP32262.1"/>
    <property type="molecule type" value="Genomic_DNA"/>
</dbReference>
<dbReference type="OrthoDB" id="1682423at2"/>
<dbReference type="Pfam" id="PF04239">
    <property type="entry name" value="DUF421"/>
    <property type="match status" value="1"/>
</dbReference>
<comment type="caution">
    <text evidence="9">The sequence shown here is derived from an EMBL/GenBank/DDBJ whole genome shotgun (WGS) entry which is preliminary data.</text>
</comment>
<evidence type="ECO:0000256" key="1">
    <source>
        <dbReference type="ARBA" id="ARBA00004651"/>
    </source>
</evidence>
<evidence type="ECO:0000256" key="6">
    <source>
        <dbReference type="ARBA" id="ARBA00023136"/>
    </source>
</evidence>
<name>A0A4R2PB70_9BACL</name>
<dbReference type="InterPro" id="IPR007353">
    <property type="entry name" value="DUF421"/>
</dbReference>
<comment type="subcellular location">
    <subcellularLocation>
        <location evidence="1">Cell membrane</location>
        <topology evidence="1">Multi-pass membrane protein</topology>
    </subcellularLocation>
</comment>
<keyword evidence="3" id="KW-1003">Cell membrane</keyword>
<organism evidence="9 10">
    <name type="scientific">Scopulibacillus darangshiensis</name>
    <dbReference type="NCBI Taxonomy" id="442528"/>
    <lineage>
        <taxon>Bacteria</taxon>
        <taxon>Bacillati</taxon>
        <taxon>Bacillota</taxon>
        <taxon>Bacilli</taxon>
        <taxon>Bacillales</taxon>
        <taxon>Sporolactobacillaceae</taxon>
        <taxon>Scopulibacillus</taxon>
    </lineage>
</organism>
<reference evidence="9 10" key="1">
    <citation type="submission" date="2019-03" db="EMBL/GenBank/DDBJ databases">
        <title>Genomic Encyclopedia of Type Strains, Phase IV (KMG-IV): sequencing the most valuable type-strain genomes for metagenomic binning, comparative biology and taxonomic classification.</title>
        <authorList>
            <person name="Goeker M."/>
        </authorList>
    </citation>
    <scope>NUCLEOTIDE SEQUENCE [LARGE SCALE GENOMIC DNA]</scope>
    <source>
        <strain evidence="9 10">DSM 19377</strain>
    </source>
</reference>
<sequence length="225" mass="25733">MKGDVGLATVILRTIFLYVIILVTFRLMGKREIGQLSVVDFVVSIMIAELAVVSIEDPDKPLWMGIVPIGLLIVIQLLLAFVSLKSNPLRHIIDGRPATIIKKGKIDEHEMRKQRYNFDDLLTQLREQNVKNISDVEFAVLEPTGNLSVLKTDQGNQKDQEKEEDMPFPLILDGKVQEGNLDKIDKTPLWLRQELRKLGFRDIKEISYCILDSHGTFYIDLKDEF</sequence>
<keyword evidence="6 7" id="KW-0472">Membrane</keyword>
<keyword evidence="10" id="KW-1185">Reference proteome</keyword>
<protein>
    <submittedName>
        <fullName evidence="9">Uncharacterized membrane protein YcaP (DUF421 family)</fullName>
    </submittedName>
</protein>
<keyword evidence="4 7" id="KW-0812">Transmembrane</keyword>
<dbReference type="AlphaFoldDB" id="A0A4R2PB70"/>
<feature type="transmembrane region" description="Helical" evidence="7">
    <location>
        <begin position="37"/>
        <end position="55"/>
    </location>
</feature>
<evidence type="ECO:0000256" key="7">
    <source>
        <dbReference type="SAM" id="Phobius"/>
    </source>
</evidence>
<dbReference type="PANTHER" id="PTHR34582">
    <property type="entry name" value="UPF0702 TRANSMEMBRANE PROTEIN YCAP"/>
    <property type="match status" value="1"/>
</dbReference>
<comment type="similarity">
    <text evidence="2">Belongs to the UPF0702 family.</text>
</comment>
<evidence type="ECO:0000313" key="10">
    <source>
        <dbReference type="Proteomes" id="UP000295416"/>
    </source>
</evidence>
<feature type="transmembrane region" description="Helical" evidence="7">
    <location>
        <begin position="61"/>
        <end position="82"/>
    </location>
</feature>
<dbReference type="GO" id="GO:0005886">
    <property type="term" value="C:plasma membrane"/>
    <property type="evidence" value="ECO:0007669"/>
    <property type="project" value="UniProtKB-SubCell"/>
</dbReference>
<evidence type="ECO:0000256" key="4">
    <source>
        <dbReference type="ARBA" id="ARBA00022692"/>
    </source>
</evidence>
<evidence type="ECO:0000259" key="8">
    <source>
        <dbReference type="Pfam" id="PF04239"/>
    </source>
</evidence>
<dbReference type="PANTHER" id="PTHR34582:SF6">
    <property type="entry name" value="UPF0702 TRANSMEMBRANE PROTEIN YCAP"/>
    <property type="match status" value="1"/>
</dbReference>
<evidence type="ECO:0000256" key="3">
    <source>
        <dbReference type="ARBA" id="ARBA00022475"/>
    </source>
</evidence>
<dbReference type="InterPro" id="IPR023090">
    <property type="entry name" value="UPF0702_alpha/beta_dom_sf"/>
</dbReference>
<dbReference type="Gene3D" id="3.30.240.20">
    <property type="entry name" value="bsu07140 like domains"/>
    <property type="match status" value="2"/>
</dbReference>
<evidence type="ECO:0000256" key="5">
    <source>
        <dbReference type="ARBA" id="ARBA00022989"/>
    </source>
</evidence>
<evidence type="ECO:0000256" key="2">
    <source>
        <dbReference type="ARBA" id="ARBA00006448"/>
    </source>
</evidence>